<keyword evidence="10" id="KW-1185">Reference proteome</keyword>
<evidence type="ECO:0000256" key="1">
    <source>
        <dbReference type="ARBA" id="ARBA00010337"/>
    </source>
</evidence>
<dbReference type="OrthoDB" id="1608002at2759"/>
<keyword evidence="2 5" id="KW-0963">Cytoplasm</keyword>
<comment type="subcellular location">
    <subcellularLocation>
        <location evidence="5">Cytoplasm</location>
        <location evidence="5">Cytoskeleton</location>
        <location evidence="5">Microtubule organizing center</location>
    </subcellularLocation>
</comment>
<evidence type="ECO:0000256" key="6">
    <source>
        <dbReference type="SAM" id="MobiDB-lite"/>
    </source>
</evidence>
<organism evidence="9 10">
    <name type="scientific">Puccinia sorghi</name>
    <dbReference type="NCBI Taxonomy" id="27349"/>
    <lineage>
        <taxon>Eukaryota</taxon>
        <taxon>Fungi</taxon>
        <taxon>Dikarya</taxon>
        <taxon>Basidiomycota</taxon>
        <taxon>Pucciniomycotina</taxon>
        <taxon>Pucciniomycetes</taxon>
        <taxon>Pucciniales</taxon>
        <taxon>Pucciniaceae</taxon>
        <taxon>Puccinia</taxon>
    </lineage>
</organism>
<dbReference type="PANTHER" id="PTHR19302:SF13">
    <property type="entry name" value="GAMMA-TUBULIN COMPLEX COMPONENT 2"/>
    <property type="match status" value="1"/>
</dbReference>
<dbReference type="InterPro" id="IPR040457">
    <property type="entry name" value="GCP_C"/>
</dbReference>
<dbReference type="InterPro" id="IPR041470">
    <property type="entry name" value="GCP_N"/>
</dbReference>
<dbReference type="Proteomes" id="UP000037035">
    <property type="component" value="Unassembled WGS sequence"/>
</dbReference>
<dbReference type="InterPro" id="IPR007259">
    <property type="entry name" value="GCP"/>
</dbReference>
<evidence type="ECO:0000313" key="10">
    <source>
        <dbReference type="Proteomes" id="UP000037035"/>
    </source>
</evidence>
<dbReference type="GO" id="GO:0044732">
    <property type="term" value="C:mitotic spindle pole body"/>
    <property type="evidence" value="ECO:0007669"/>
    <property type="project" value="TreeGrafter"/>
</dbReference>
<feature type="domain" description="Gamma tubulin complex component C-terminal" evidence="7">
    <location>
        <begin position="366"/>
        <end position="645"/>
    </location>
</feature>
<dbReference type="GO" id="GO:0007020">
    <property type="term" value="P:microtubule nucleation"/>
    <property type="evidence" value="ECO:0007669"/>
    <property type="project" value="InterPro"/>
</dbReference>
<dbReference type="Gene3D" id="1.20.120.1900">
    <property type="entry name" value="Gamma-tubulin complex, C-terminal domain"/>
    <property type="match status" value="1"/>
</dbReference>
<dbReference type="AlphaFoldDB" id="A0A0L6V4S3"/>
<dbReference type="VEuPathDB" id="FungiDB:VP01_2588g1"/>
<evidence type="ECO:0000259" key="7">
    <source>
        <dbReference type="Pfam" id="PF04130"/>
    </source>
</evidence>
<dbReference type="GO" id="GO:0051011">
    <property type="term" value="F:microtubule minus-end binding"/>
    <property type="evidence" value="ECO:0007669"/>
    <property type="project" value="TreeGrafter"/>
</dbReference>
<dbReference type="Pfam" id="PF04130">
    <property type="entry name" value="GCP_C_terminal"/>
    <property type="match status" value="1"/>
</dbReference>
<dbReference type="GO" id="GO:0000930">
    <property type="term" value="C:gamma-tubulin complex"/>
    <property type="evidence" value="ECO:0007669"/>
    <property type="project" value="TreeGrafter"/>
</dbReference>
<dbReference type="GO" id="GO:0000922">
    <property type="term" value="C:spindle pole"/>
    <property type="evidence" value="ECO:0007669"/>
    <property type="project" value="InterPro"/>
</dbReference>
<dbReference type="GO" id="GO:0000278">
    <property type="term" value="P:mitotic cell cycle"/>
    <property type="evidence" value="ECO:0007669"/>
    <property type="project" value="TreeGrafter"/>
</dbReference>
<proteinExistence type="inferred from homology"/>
<sequence>MSVQETLLSLSGHTKNHHHHHQVINQLSTLYSQINSKEAHPFLKQPIRAELANYQHQLIRIEHKLLTHHSELVPANSKATPLSAIIAELNPWSNILQALAQLIHLTSSHDQNLTQLIQRVHLHHSRSGYPHIQSLFSRIQVSLEQRWLNTFREFLIYGHQPLTPLELPILPALQPIHPLAQSLLHISHARDILKLLIQQLPHRSYTKNSTKIFLPPLLQELLRNALANIHSLSHPHFRIAIKNIQEILSNYLFSTYLTPEILSKTIRTMTDIFLMRGATFAGNLVAEMKQLKARHAARGRHGSVTSRELEVVFLKAGINTEEVGEVAVGGQQALDLEGFSLGLMQPGSLEETAFNRAILSATTTTNTNNNNHHQLVQLSYTPPPGLSFLFSPQVCRRYSAIHACLFAFLIAQQSCKDIWRDLAQKDRLRSRLSTVVHEEEEEWRQLARLAFEALRRMTWFINTMVDYFLQDVVDPSMHQLTQELNHQDDTEQEREESKGDSSGEFLTIHGSFLGRIEVGLGLSTDDGEGGDGEETRMSVRLGAILEVCEELLGAVEAEVVGLTAAARMLAEDESVSSCQERRQVLVSLLLRFDRNLRLLILHLRATSPSHSSHNTNKNNFNTSPKLSLRAGWDRLAAKLNFNAWFLPAQ</sequence>
<feature type="domain" description="Gamma tubulin complex component protein N-terminal" evidence="8">
    <location>
        <begin position="32"/>
        <end position="159"/>
    </location>
</feature>
<dbReference type="Pfam" id="PF17681">
    <property type="entry name" value="GCP_N_terminal"/>
    <property type="match status" value="1"/>
</dbReference>
<dbReference type="EMBL" id="LAVV01007488">
    <property type="protein sequence ID" value="KNZ55771.1"/>
    <property type="molecule type" value="Genomic_DNA"/>
</dbReference>
<dbReference type="PANTHER" id="PTHR19302">
    <property type="entry name" value="GAMMA TUBULIN COMPLEX PROTEIN"/>
    <property type="match status" value="1"/>
</dbReference>
<dbReference type="STRING" id="27349.A0A0L6V4S3"/>
<gene>
    <name evidence="9" type="ORF">VP01_2588g1</name>
</gene>
<evidence type="ECO:0000313" key="9">
    <source>
        <dbReference type="EMBL" id="KNZ55771.1"/>
    </source>
</evidence>
<accession>A0A0L6V4S3</accession>
<evidence type="ECO:0000256" key="2">
    <source>
        <dbReference type="ARBA" id="ARBA00022490"/>
    </source>
</evidence>
<reference evidence="9 10" key="1">
    <citation type="submission" date="2015-08" db="EMBL/GenBank/DDBJ databases">
        <title>Next Generation Sequencing and Analysis of the Genome of Puccinia sorghi L Schw, the Causal Agent of Maize Common Rust.</title>
        <authorList>
            <person name="Rochi L."/>
            <person name="Burguener G."/>
            <person name="Darino M."/>
            <person name="Turjanski A."/>
            <person name="Kreff E."/>
            <person name="Dieguez M.J."/>
            <person name="Sacco F."/>
        </authorList>
    </citation>
    <scope>NUCLEOTIDE SEQUENCE [LARGE SCALE GENOMIC DNA]</scope>
    <source>
        <strain evidence="9 10">RO10H11247</strain>
    </source>
</reference>
<evidence type="ECO:0000256" key="4">
    <source>
        <dbReference type="ARBA" id="ARBA00023212"/>
    </source>
</evidence>
<name>A0A0L6V4S3_9BASI</name>
<evidence type="ECO:0000259" key="8">
    <source>
        <dbReference type="Pfam" id="PF17681"/>
    </source>
</evidence>
<feature type="compositionally biased region" description="Basic and acidic residues" evidence="6">
    <location>
        <begin position="485"/>
        <end position="501"/>
    </location>
</feature>
<dbReference type="InterPro" id="IPR042241">
    <property type="entry name" value="GCP_C_sf"/>
</dbReference>
<protein>
    <recommendedName>
        <fullName evidence="5">Spindle pole body component</fullName>
    </recommendedName>
</protein>
<evidence type="ECO:0000256" key="5">
    <source>
        <dbReference type="RuleBase" id="RU363050"/>
    </source>
</evidence>
<comment type="similarity">
    <text evidence="1 5">Belongs to the TUBGCP family.</text>
</comment>
<keyword evidence="4 5" id="KW-0206">Cytoskeleton</keyword>
<dbReference type="GO" id="GO:0005874">
    <property type="term" value="C:microtubule"/>
    <property type="evidence" value="ECO:0007669"/>
    <property type="project" value="UniProtKB-KW"/>
</dbReference>
<dbReference type="GO" id="GO:0031122">
    <property type="term" value="P:cytoplasmic microtubule organization"/>
    <property type="evidence" value="ECO:0007669"/>
    <property type="project" value="TreeGrafter"/>
</dbReference>
<dbReference type="GO" id="GO:0051225">
    <property type="term" value="P:spindle assembly"/>
    <property type="evidence" value="ECO:0007669"/>
    <property type="project" value="TreeGrafter"/>
</dbReference>
<dbReference type="GO" id="GO:0051321">
    <property type="term" value="P:meiotic cell cycle"/>
    <property type="evidence" value="ECO:0007669"/>
    <property type="project" value="TreeGrafter"/>
</dbReference>
<dbReference type="GO" id="GO:0043015">
    <property type="term" value="F:gamma-tubulin binding"/>
    <property type="evidence" value="ECO:0007669"/>
    <property type="project" value="InterPro"/>
</dbReference>
<comment type="caution">
    <text evidence="9">The sequence shown here is derived from an EMBL/GenBank/DDBJ whole genome shotgun (WGS) entry which is preliminary data.</text>
</comment>
<keyword evidence="3 5" id="KW-0493">Microtubule</keyword>
<evidence type="ECO:0000256" key="3">
    <source>
        <dbReference type="ARBA" id="ARBA00022701"/>
    </source>
</evidence>
<feature type="region of interest" description="Disordered" evidence="6">
    <location>
        <begin position="485"/>
        <end position="504"/>
    </location>
</feature>